<dbReference type="InterPro" id="IPR008422">
    <property type="entry name" value="KN_HD"/>
</dbReference>
<evidence type="ECO:0000259" key="10">
    <source>
        <dbReference type="PROSITE" id="PS50071"/>
    </source>
</evidence>
<keyword evidence="12" id="KW-1185">Reference proteome</keyword>
<dbReference type="AlphaFoldDB" id="A0A6A3BAF2"/>
<evidence type="ECO:0000256" key="8">
    <source>
        <dbReference type="PROSITE-ProRule" id="PRU00108"/>
    </source>
</evidence>
<dbReference type="InterPro" id="IPR050224">
    <property type="entry name" value="TALE_homeobox"/>
</dbReference>
<evidence type="ECO:0000313" key="11">
    <source>
        <dbReference type="EMBL" id="KAE8713383.1"/>
    </source>
</evidence>
<proteinExistence type="inferred from homology"/>
<dbReference type="GO" id="GO:0005634">
    <property type="term" value="C:nucleus"/>
    <property type="evidence" value="ECO:0007669"/>
    <property type="project" value="UniProtKB-SubCell"/>
</dbReference>
<feature type="compositionally biased region" description="Polar residues" evidence="9">
    <location>
        <begin position="449"/>
        <end position="460"/>
    </location>
</feature>
<name>A0A6A3BAF2_HIBSY</name>
<comment type="subcellular location">
    <subcellularLocation>
        <location evidence="1 8">Nucleus</location>
    </subcellularLocation>
</comment>
<evidence type="ECO:0000313" key="12">
    <source>
        <dbReference type="Proteomes" id="UP000436088"/>
    </source>
</evidence>
<keyword evidence="7 8" id="KW-0539">Nucleus</keyword>
<evidence type="ECO:0000256" key="5">
    <source>
        <dbReference type="ARBA" id="ARBA00023155"/>
    </source>
</evidence>
<dbReference type="Pfam" id="PF07526">
    <property type="entry name" value="POX"/>
    <property type="match status" value="1"/>
</dbReference>
<feature type="region of interest" description="Disordered" evidence="9">
    <location>
        <begin position="424"/>
        <end position="460"/>
    </location>
</feature>
<keyword evidence="6" id="KW-0804">Transcription</keyword>
<evidence type="ECO:0000256" key="6">
    <source>
        <dbReference type="ARBA" id="ARBA00023163"/>
    </source>
</evidence>
<comment type="similarity">
    <text evidence="2">Belongs to the TALE/BELL homeobox family.</text>
</comment>
<dbReference type="CDD" id="cd00086">
    <property type="entry name" value="homeodomain"/>
    <property type="match status" value="1"/>
</dbReference>
<dbReference type="GO" id="GO:0006355">
    <property type="term" value="P:regulation of DNA-templated transcription"/>
    <property type="evidence" value="ECO:0007669"/>
    <property type="project" value="InterPro"/>
</dbReference>
<evidence type="ECO:0000256" key="4">
    <source>
        <dbReference type="ARBA" id="ARBA00023125"/>
    </source>
</evidence>
<feature type="domain" description="Homeobox" evidence="10">
    <location>
        <begin position="342"/>
        <end position="405"/>
    </location>
</feature>
<accession>A0A6A3BAF2</accession>
<organism evidence="11 12">
    <name type="scientific">Hibiscus syriacus</name>
    <name type="common">Rose of Sharon</name>
    <dbReference type="NCBI Taxonomy" id="106335"/>
    <lineage>
        <taxon>Eukaryota</taxon>
        <taxon>Viridiplantae</taxon>
        <taxon>Streptophyta</taxon>
        <taxon>Embryophyta</taxon>
        <taxon>Tracheophyta</taxon>
        <taxon>Spermatophyta</taxon>
        <taxon>Magnoliopsida</taxon>
        <taxon>eudicotyledons</taxon>
        <taxon>Gunneridae</taxon>
        <taxon>Pentapetalae</taxon>
        <taxon>rosids</taxon>
        <taxon>malvids</taxon>
        <taxon>Malvales</taxon>
        <taxon>Malvaceae</taxon>
        <taxon>Malvoideae</taxon>
        <taxon>Hibiscus</taxon>
    </lineage>
</organism>
<feature type="DNA-binding region" description="Homeobox" evidence="8">
    <location>
        <begin position="344"/>
        <end position="406"/>
    </location>
</feature>
<keyword evidence="4 8" id="KW-0238">DNA-binding</keyword>
<evidence type="ECO:0000256" key="7">
    <source>
        <dbReference type="ARBA" id="ARBA00023242"/>
    </source>
</evidence>
<comment type="caution">
    <text evidence="11">The sequence shown here is derived from an EMBL/GenBank/DDBJ whole genome shotgun (WGS) entry which is preliminary data.</text>
</comment>
<evidence type="ECO:0000256" key="1">
    <source>
        <dbReference type="ARBA" id="ARBA00004123"/>
    </source>
</evidence>
<reference evidence="11" key="1">
    <citation type="submission" date="2019-09" db="EMBL/GenBank/DDBJ databases">
        <title>Draft genome information of white flower Hibiscus syriacus.</title>
        <authorList>
            <person name="Kim Y.-M."/>
        </authorList>
    </citation>
    <scope>NUCLEOTIDE SEQUENCE [LARGE SCALE GENOMIC DNA]</scope>
    <source>
        <strain evidence="11">YM2019G1</strain>
    </source>
</reference>
<dbReference type="InterPro" id="IPR001356">
    <property type="entry name" value="HD"/>
</dbReference>
<evidence type="ECO:0000256" key="2">
    <source>
        <dbReference type="ARBA" id="ARBA00006454"/>
    </source>
</evidence>
<dbReference type="InterPro" id="IPR006563">
    <property type="entry name" value="POX_dom"/>
</dbReference>
<dbReference type="EMBL" id="VEPZ02000878">
    <property type="protein sequence ID" value="KAE8713383.1"/>
    <property type="molecule type" value="Genomic_DNA"/>
</dbReference>
<evidence type="ECO:0000256" key="3">
    <source>
        <dbReference type="ARBA" id="ARBA00023015"/>
    </source>
</evidence>
<feature type="region of interest" description="Disordered" evidence="9">
    <location>
        <begin position="194"/>
        <end position="234"/>
    </location>
</feature>
<dbReference type="Pfam" id="PF05920">
    <property type="entry name" value="Homeobox_KN"/>
    <property type="match status" value="1"/>
</dbReference>
<dbReference type="SUPFAM" id="SSF46689">
    <property type="entry name" value="Homeodomain-like"/>
    <property type="match status" value="1"/>
</dbReference>
<keyword evidence="3" id="KW-0805">Transcription regulation</keyword>
<protein>
    <submittedName>
        <fullName evidence="11">BEL1-like homeodomain protein 7</fullName>
    </submittedName>
</protein>
<keyword evidence="5 8" id="KW-0371">Homeobox</keyword>
<feature type="compositionally biased region" description="Basic and acidic residues" evidence="9">
    <location>
        <begin position="225"/>
        <end position="234"/>
    </location>
</feature>
<dbReference type="InterPro" id="IPR009057">
    <property type="entry name" value="Homeodomain-like_sf"/>
</dbReference>
<gene>
    <name evidence="11" type="ORF">F3Y22_tig00110210pilonHSYRG00011</name>
</gene>
<dbReference type="SMART" id="SM00574">
    <property type="entry name" value="POX"/>
    <property type="match status" value="1"/>
</dbReference>
<dbReference type="SMART" id="SM00389">
    <property type="entry name" value="HOX"/>
    <property type="match status" value="1"/>
</dbReference>
<evidence type="ECO:0000256" key="9">
    <source>
        <dbReference type="SAM" id="MobiDB-lite"/>
    </source>
</evidence>
<dbReference type="GO" id="GO:0003677">
    <property type="term" value="F:DNA binding"/>
    <property type="evidence" value="ECO:0007669"/>
    <property type="project" value="UniProtKB-UniRule"/>
</dbReference>
<dbReference type="Gene3D" id="1.10.10.60">
    <property type="entry name" value="Homeodomain-like"/>
    <property type="match status" value="1"/>
</dbReference>
<dbReference type="Proteomes" id="UP000436088">
    <property type="component" value="Unassembled WGS sequence"/>
</dbReference>
<feature type="compositionally biased region" description="Low complexity" evidence="9">
    <location>
        <begin position="198"/>
        <end position="207"/>
    </location>
</feature>
<dbReference type="PROSITE" id="PS50071">
    <property type="entry name" value="HOMEOBOX_2"/>
    <property type="match status" value="1"/>
</dbReference>
<feature type="compositionally biased region" description="Polar residues" evidence="9">
    <location>
        <begin position="424"/>
        <end position="439"/>
    </location>
</feature>
<sequence>MLSETSLLIQNCVQISAMAGRNEMSFIPSSSDALRLVDGQLNITTSSSICNPVAGNQSTQSQGLSLSLSSQIPSNVSLPSLSYPYQACSSLFSGHLPISGNTRTSCAGDESKISKGLKTSDDLQCGYLGDNNVEFGTNAFSNLQGSINHKQLYSDIYQFQPGFGSTILNSKYLKVAQELLNEVVNVQQALKHPHFDTNVSSQSNSSNRMPSKPGDSVNMPSELSPAERQHLQDKKTKLLSMLDEVDRRYKQYYHQMKIVASSFDVVADCGAAKPYTALALQTISRHFCNLRDAISGQVQLTQKSLGENDNSSSNQGAAIPRLRYVDHQFRQQRALQQLDVMRNAWRPQRGLPESSVSVLRAWLFEHFLHPYPKDSEKIMLAKQTGLSRSQVANWFINARVRLWKPMIEDMYKEEFSEMDSNFRSSLENATTETGENSSASEDRGEELQESITSKDAYTGNVQPGQVQHLKLDHITDVELNIPISRSMFQSTAIGNMGPSTGMKLKVNHTSNMESNNPYPDTVLPSSQHGHATLMAGDNMYDLTKLSGFVAGNQVSLALGLQNHENNVFPMSGETDMRGNRRVASSLGSDTVDFHFM</sequence>
<dbReference type="PANTHER" id="PTHR11850">
    <property type="entry name" value="HOMEOBOX PROTEIN TRANSCRIPTION FACTORS"/>
    <property type="match status" value="1"/>
</dbReference>